<name>A0A7J3TJ69_9EURY</name>
<protein>
    <submittedName>
        <fullName evidence="3">Thiamine pyrophosphate-binding protein</fullName>
    </submittedName>
</protein>
<dbReference type="PANTHER" id="PTHR18968">
    <property type="entry name" value="THIAMINE PYROPHOSPHATE ENZYMES"/>
    <property type="match status" value="1"/>
</dbReference>
<dbReference type="GO" id="GO:0050660">
    <property type="term" value="F:flavin adenine dinucleotide binding"/>
    <property type="evidence" value="ECO:0007669"/>
    <property type="project" value="TreeGrafter"/>
</dbReference>
<dbReference type="Gene3D" id="3.40.50.970">
    <property type="match status" value="1"/>
</dbReference>
<sequence>MVKSITKYARTILDVRRIPEYIGRTIAEAISDCPGPVYIEIPKNVMESSVNAEEIKMQRSYVSGSRPCGNSEDIKKALELINSAERPIIVAGGGVWWAKAAHLLIAAQAADLVLFLSTRPNYILNPDTFPETCKIIRVDIRAAELRNLLDVLRCKSLLSSEVLSAPCRISLFLRSSLQRRFLPRKASALCRDFQQVFSADCSRL</sequence>
<dbReference type="InterPro" id="IPR045229">
    <property type="entry name" value="TPP_enz"/>
</dbReference>
<comment type="similarity">
    <text evidence="2">Belongs to the TPP enzyme family.</text>
</comment>
<dbReference type="CDD" id="cd07035">
    <property type="entry name" value="TPP_PYR_POX_like"/>
    <property type="match status" value="1"/>
</dbReference>
<dbReference type="Gene3D" id="3.40.50.1220">
    <property type="entry name" value="TPP-binding domain"/>
    <property type="match status" value="1"/>
</dbReference>
<evidence type="ECO:0000313" key="3">
    <source>
        <dbReference type="EMBL" id="HHF48553.1"/>
    </source>
</evidence>
<dbReference type="AlphaFoldDB" id="A0A7J3TJ69"/>
<reference evidence="3" key="1">
    <citation type="journal article" date="2020" name="mSystems">
        <title>Genome- and Community-Level Interaction Insights into Carbon Utilization and Element Cycling Functions of Hydrothermarchaeota in Hydrothermal Sediment.</title>
        <authorList>
            <person name="Zhou Z."/>
            <person name="Liu Y."/>
            <person name="Xu W."/>
            <person name="Pan J."/>
            <person name="Luo Z.H."/>
            <person name="Li M."/>
        </authorList>
    </citation>
    <scope>NUCLEOTIDE SEQUENCE [LARGE SCALE GENOMIC DNA]</scope>
    <source>
        <strain evidence="3">SpSt-10</strain>
    </source>
</reference>
<dbReference type="GO" id="GO:0005948">
    <property type="term" value="C:acetolactate synthase complex"/>
    <property type="evidence" value="ECO:0007669"/>
    <property type="project" value="TreeGrafter"/>
</dbReference>
<gene>
    <name evidence="3" type="ORF">ENL48_05245</name>
</gene>
<dbReference type="InterPro" id="IPR029061">
    <property type="entry name" value="THDP-binding"/>
</dbReference>
<dbReference type="PANTHER" id="PTHR18968:SF166">
    <property type="entry name" value="2-HYDROXYACYL-COA LYASE 2"/>
    <property type="match status" value="1"/>
</dbReference>
<dbReference type="SUPFAM" id="SSF52518">
    <property type="entry name" value="Thiamin diphosphate-binding fold (THDP-binding)"/>
    <property type="match status" value="1"/>
</dbReference>
<dbReference type="EMBL" id="DRUC01000076">
    <property type="protein sequence ID" value="HHF48553.1"/>
    <property type="molecule type" value="Genomic_DNA"/>
</dbReference>
<dbReference type="SUPFAM" id="SSF52467">
    <property type="entry name" value="DHS-like NAD/FAD-binding domain"/>
    <property type="match status" value="1"/>
</dbReference>
<accession>A0A7J3TJ69</accession>
<organism evidence="3">
    <name type="scientific">Geoglobus ahangari</name>
    <dbReference type="NCBI Taxonomy" id="113653"/>
    <lineage>
        <taxon>Archaea</taxon>
        <taxon>Methanobacteriati</taxon>
        <taxon>Methanobacteriota</taxon>
        <taxon>Archaeoglobi</taxon>
        <taxon>Archaeoglobales</taxon>
        <taxon>Archaeoglobaceae</taxon>
        <taxon>Geoglobus</taxon>
    </lineage>
</organism>
<dbReference type="GO" id="GO:0003984">
    <property type="term" value="F:acetolactate synthase activity"/>
    <property type="evidence" value="ECO:0007669"/>
    <property type="project" value="TreeGrafter"/>
</dbReference>
<dbReference type="GO" id="GO:0009097">
    <property type="term" value="P:isoleucine biosynthetic process"/>
    <property type="evidence" value="ECO:0007669"/>
    <property type="project" value="TreeGrafter"/>
</dbReference>
<dbReference type="InterPro" id="IPR029035">
    <property type="entry name" value="DHS-like_NAD/FAD-binding_dom"/>
</dbReference>
<comment type="cofactor">
    <cofactor evidence="1">
        <name>thiamine diphosphate</name>
        <dbReference type="ChEBI" id="CHEBI:58937"/>
    </cofactor>
</comment>
<evidence type="ECO:0000256" key="1">
    <source>
        <dbReference type="ARBA" id="ARBA00001964"/>
    </source>
</evidence>
<proteinExistence type="inferred from homology"/>
<dbReference type="GO" id="GO:0009099">
    <property type="term" value="P:L-valine biosynthetic process"/>
    <property type="evidence" value="ECO:0007669"/>
    <property type="project" value="TreeGrafter"/>
</dbReference>
<evidence type="ECO:0000256" key="2">
    <source>
        <dbReference type="ARBA" id="ARBA00007812"/>
    </source>
</evidence>
<comment type="caution">
    <text evidence="3">The sequence shown here is derived from an EMBL/GenBank/DDBJ whole genome shotgun (WGS) entry which is preliminary data.</text>
</comment>
<dbReference type="GO" id="GO:0044272">
    <property type="term" value="P:sulfur compound biosynthetic process"/>
    <property type="evidence" value="ECO:0007669"/>
    <property type="project" value="UniProtKB-ARBA"/>
</dbReference>